<evidence type="ECO:0000256" key="4">
    <source>
        <dbReference type="SAM" id="MobiDB-lite"/>
    </source>
</evidence>
<keyword evidence="2" id="KW-0677">Repeat</keyword>
<dbReference type="GO" id="GO:0005509">
    <property type="term" value="F:calcium ion binding"/>
    <property type="evidence" value="ECO:0007669"/>
    <property type="project" value="InterPro"/>
</dbReference>
<organism evidence="6 7">
    <name type="scientific">Tribonema minus</name>
    <dbReference type="NCBI Taxonomy" id="303371"/>
    <lineage>
        <taxon>Eukaryota</taxon>
        <taxon>Sar</taxon>
        <taxon>Stramenopiles</taxon>
        <taxon>Ochrophyta</taxon>
        <taxon>PX clade</taxon>
        <taxon>Xanthophyceae</taxon>
        <taxon>Tribonematales</taxon>
        <taxon>Tribonemataceae</taxon>
        <taxon>Tribonema</taxon>
    </lineage>
</organism>
<dbReference type="InterPro" id="IPR002048">
    <property type="entry name" value="EF_hand_dom"/>
</dbReference>
<evidence type="ECO:0000259" key="5">
    <source>
        <dbReference type="PROSITE" id="PS50222"/>
    </source>
</evidence>
<dbReference type="PROSITE" id="PS50222">
    <property type="entry name" value="EF_HAND_2"/>
    <property type="match status" value="5"/>
</dbReference>
<feature type="region of interest" description="Disordered" evidence="4">
    <location>
        <begin position="268"/>
        <end position="288"/>
    </location>
</feature>
<feature type="domain" description="EF-hand" evidence="5">
    <location>
        <begin position="441"/>
        <end position="476"/>
    </location>
</feature>
<dbReference type="Gene3D" id="1.10.238.10">
    <property type="entry name" value="EF-hand"/>
    <property type="match status" value="3"/>
</dbReference>
<evidence type="ECO:0000256" key="1">
    <source>
        <dbReference type="ARBA" id="ARBA00020786"/>
    </source>
</evidence>
<feature type="region of interest" description="Disordered" evidence="4">
    <location>
        <begin position="942"/>
        <end position="1138"/>
    </location>
</feature>
<evidence type="ECO:0000313" key="7">
    <source>
        <dbReference type="Proteomes" id="UP000664859"/>
    </source>
</evidence>
<comment type="caution">
    <text evidence="6">The sequence shown here is derived from an EMBL/GenBank/DDBJ whole genome shotgun (WGS) entry which is preliminary data.</text>
</comment>
<feature type="domain" description="EF-hand" evidence="5">
    <location>
        <begin position="580"/>
        <end position="615"/>
    </location>
</feature>
<keyword evidence="7" id="KW-1185">Reference proteome</keyword>
<dbReference type="Proteomes" id="UP000664859">
    <property type="component" value="Unassembled WGS sequence"/>
</dbReference>
<gene>
    <name evidence="6" type="ORF">JKP88DRAFT_334724</name>
</gene>
<accession>A0A835YK05</accession>
<dbReference type="SUPFAM" id="SSF47473">
    <property type="entry name" value="EF-hand"/>
    <property type="match status" value="2"/>
</dbReference>
<feature type="region of interest" description="Disordered" evidence="4">
    <location>
        <begin position="714"/>
        <end position="746"/>
    </location>
</feature>
<proteinExistence type="predicted"/>
<feature type="compositionally biased region" description="Basic residues" evidence="4">
    <location>
        <begin position="976"/>
        <end position="991"/>
    </location>
</feature>
<feature type="region of interest" description="Disordered" evidence="4">
    <location>
        <begin position="70"/>
        <end position="203"/>
    </location>
</feature>
<feature type="compositionally biased region" description="Gly residues" evidence="4">
    <location>
        <begin position="273"/>
        <end position="288"/>
    </location>
</feature>
<feature type="compositionally biased region" description="Basic and acidic residues" evidence="4">
    <location>
        <begin position="161"/>
        <end position="170"/>
    </location>
</feature>
<dbReference type="Pfam" id="PF13202">
    <property type="entry name" value="EF-hand_5"/>
    <property type="match status" value="1"/>
</dbReference>
<dbReference type="EMBL" id="JAFCMP010000534">
    <property type="protein sequence ID" value="KAG5176714.1"/>
    <property type="molecule type" value="Genomic_DNA"/>
</dbReference>
<dbReference type="GO" id="GO:0016460">
    <property type="term" value="C:myosin II complex"/>
    <property type="evidence" value="ECO:0007669"/>
    <property type="project" value="TreeGrafter"/>
</dbReference>
<feature type="compositionally biased region" description="Low complexity" evidence="4">
    <location>
        <begin position="192"/>
        <end position="203"/>
    </location>
</feature>
<dbReference type="SMART" id="SM00054">
    <property type="entry name" value="EFh"/>
    <property type="match status" value="5"/>
</dbReference>
<dbReference type="InterPro" id="IPR050230">
    <property type="entry name" value="CALM/Myosin/TropC-like"/>
</dbReference>
<dbReference type="PANTHER" id="PTHR23048">
    <property type="entry name" value="MYOSIN LIGHT CHAIN 1, 3"/>
    <property type="match status" value="1"/>
</dbReference>
<feature type="domain" description="EF-hand" evidence="5">
    <location>
        <begin position="502"/>
        <end position="537"/>
    </location>
</feature>
<evidence type="ECO:0000256" key="2">
    <source>
        <dbReference type="ARBA" id="ARBA00022737"/>
    </source>
</evidence>
<feature type="domain" description="EF-hand" evidence="5">
    <location>
        <begin position="358"/>
        <end position="393"/>
    </location>
</feature>
<dbReference type="PROSITE" id="PS00018">
    <property type="entry name" value="EF_HAND_1"/>
    <property type="match status" value="4"/>
</dbReference>
<reference evidence="6" key="1">
    <citation type="submission" date="2021-02" db="EMBL/GenBank/DDBJ databases">
        <title>First Annotated Genome of the Yellow-green Alga Tribonema minus.</title>
        <authorList>
            <person name="Mahan K.M."/>
        </authorList>
    </citation>
    <scope>NUCLEOTIDE SEQUENCE</scope>
    <source>
        <strain evidence="6">UTEX B ZZ1240</strain>
    </source>
</reference>
<dbReference type="PANTHER" id="PTHR23048:SF0">
    <property type="entry name" value="CALMODULIN LIKE 3"/>
    <property type="match status" value="1"/>
</dbReference>
<feature type="domain" description="EF-hand" evidence="5">
    <location>
        <begin position="544"/>
        <end position="579"/>
    </location>
</feature>
<dbReference type="InterPro" id="IPR018247">
    <property type="entry name" value="EF_Hand_1_Ca_BS"/>
</dbReference>
<protein>
    <recommendedName>
        <fullName evidence="1">Calmodulin</fullName>
    </recommendedName>
</protein>
<name>A0A835YK05_9STRA</name>
<evidence type="ECO:0000313" key="6">
    <source>
        <dbReference type="EMBL" id="KAG5176714.1"/>
    </source>
</evidence>
<dbReference type="InterPro" id="IPR011992">
    <property type="entry name" value="EF-hand-dom_pair"/>
</dbReference>
<keyword evidence="3" id="KW-0106">Calcium</keyword>
<dbReference type="CDD" id="cd00051">
    <property type="entry name" value="EFh"/>
    <property type="match status" value="1"/>
</dbReference>
<dbReference type="Pfam" id="PF13499">
    <property type="entry name" value="EF-hand_7"/>
    <property type="match status" value="2"/>
</dbReference>
<dbReference type="OrthoDB" id="26525at2759"/>
<sequence>MPLMDGELRTLVHHFEEKGGGAIDCEDVIACCAKGAAAAAAVGDGDGAAASKGLVGKLLSSSAQLLSRTASKGSNAAAPKGKKARGGGGGGSGDGEEGGDDKRGHHRHGRDGGSSGSGSDGGGSSGGGGAAKKRRAKSRDSGGDGNGGSDGTDAEDEEHDDNGRGNDEAHNSGGDGGTSAQKKKHGGGGGKADPLAAALRQRARAAAAAAAAGDDSADGATHVDWLALFADEDPEGTGAVSRGAAARVLESIGVRASDNELRALARRFRSKRSGGGGGSNGSGGGDGGGGIRYKRLAKWLAPRPGLDDATLQRIQRHLRGRLGRAFDLRAQFQEMAGGKGHLTAKTLEKGLRKAGLRVEREAAAAIVDAFDRDGDGRMEYMEFQRLVHARSLAELQSPVSPMSRARMDVLARSGRVQLNEDGESPAPDPSQARVDDEMYHKIVQALEKAFSFYDVDNSNSIDVREVESILRALGHDPTRKELRAVMRSADRDRNGVLQEMLICNKELRAVICRADRDRNGVLQFEEFQEAVMPYVLEKMSNVRLTEVEIRAMFEAIDTDHSSTITRDEFRFAFVEKLQVLNLEEADALVSLCDRDANGTISWEEFAELFKLVEDGDYAGGQLIKPELRDIVKAALLKLSMGSRPDPEEHLMAFMGMPSNFRKSVLCPLDNIPDFQLQSLLTPRLDSRGGLALPDMCVKVTTTVAEQDRTLQAPISDIVSGGGGPGGRERGGGSAGKARGRGGSVTSSVLLTPSKMGALITTLMSPMKTPPPMKGLGGTLSSAVRRRSSLLGAGEHVLERRVTKSATLRALGDIDSDDTMQVVLSVKSATGIPVPDDSRVKDVLQRSVRVCLFYQPPRELQDTADAPWRPEDHFFGNTYKTLAKQDKNREEVWNFPTSSGDADRKFLVRCDFDDPGDPRARDRVFVLIELTCTVRTGQAAPLEEDDSVRGPLTRFKAQKRTNAVTVDSDSDSDSPRSKNRKAARGGGSRRRSMVSTASDEDDDDGGGDDHGRKSPRRARGGDDSDDDSEGGGSGSSGASRNGSARKREGGNKKSRGGGSAKKNFNKNFNSSGGGRRQRAQSEDGQALENGRRRGRLSDGLGSPHGRRGGRRRAQSEGGGSERSLSDDDGGAGDDIPPGLVETEMSCGWALVPLAELAAETEAGRRVRYQLQGGTPFARADIQREEVQTRRYGWRALLKAARLDGVDKRSELELKVIPLRALPPDAQADALRLPRNVIVAASLAPLLRYHREALARALAARAGGGGAAFGRGGAVSAPALALFPRLAADPALAAALVALWAREEGRHGGGAEGGVKAFEACVLRAWPALVHVDAAPPPRLRAESFEALEARIKRARALALGGDSFQAGVPSQSHGGGGLGKEGGGGQLYAAFSAKEVAFDVA</sequence>
<feature type="compositionally biased region" description="Low complexity" evidence="4">
    <location>
        <begin position="1059"/>
        <end position="1069"/>
    </location>
</feature>
<evidence type="ECO:0000256" key="3">
    <source>
        <dbReference type="ARBA" id="ARBA00022837"/>
    </source>
</evidence>
<feature type="compositionally biased region" description="Gly residues" evidence="4">
    <location>
        <begin position="112"/>
        <end position="130"/>
    </location>
</feature>